<dbReference type="PANTHER" id="PTHR28043:SF1">
    <property type="entry name" value="INCREASED RECOMBINATION CENTERS PROTEIN 6"/>
    <property type="match status" value="1"/>
</dbReference>
<evidence type="ECO:0000313" key="3">
    <source>
        <dbReference type="Proteomes" id="UP001275084"/>
    </source>
</evidence>
<comment type="caution">
    <text evidence="2">The sequence shown here is derived from an EMBL/GenBank/DDBJ whole genome shotgun (WGS) entry which is preliminary data.</text>
</comment>
<reference evidence="2" key="2">
    <citation type="submission" date="2023-06" db="EMBL/GenBank/DDBJ databases">
        <authorList>
            <consortium name="Lawrence Berkeley National Laboratory"/>
            <person name="Haridas S."/>
            <person name="Hensen N."/>
            <person name="Bonometti L."/>
            <person name="Westerberg I."/>
            <person name="Brannstrom I.O."/>
            <person name="Guillou S."/>
            <person name="Cros-Aarteil S."/>
            <person name="Calhoun S."/>
            <person name="Kuo A."/>
            <person name="Mondo S."/>
            <person name="Pangilinan J."/>
            <person name="Riley R."/>
            <person name="Labutti K."/>
            <person name="Andreopoulos B."/>
            <person name="Lipzen A."/>
            <person name="Chen C."/>
            <person name="Yanf M."/>
            <person name="Daum C."/>
            <person name="Ng V."/>
            <person name="Clum A."/>
            <person name="Steindorff A."/>
            <person name="Ohm R."/>
            <person name="Martin F."/>
            <person name="Silar P."/>
            <person name="Natvig D."/>
            <person name="Lalanne C."/>
            <person name="Gautier V."/>
            <person name="Ament-Velasquez S.L."/>
            <person name="Kruys A."/>
            <person name="Hutchinson M.I."/>
            <person name="Powell A.J."/>
            <person name="Barry K."/>
            <person name="Miller A.N."/>
            <person name="Grigoriev I.V."/>
            <person name="Debuchy R."/>
            <person name="Gladieux P."/>
            <person name="Thoren M.H."/>
            <person name="Johannesson H."/>
        </authorList>
    </citation>
    <scope>NUCLEOTIDE SEQUENCE</scope>
    <source>
        <strain evidence="2">CBS 955.72</strain>
    </source>
</reference>
<keyword evidence="3" id="KW-1185">Reference proteome</keyword>
<gene>
    <name evidence="2" type="ORF">B0T25DRAFT_628484</name>
</gene>
<dbReference type="Proteomes" id="UP001275084">
    <property type="component" value="Unassembled WGS sequence"/>
</dbReference>
<feature type="region of interest" description="Disordered" evidence="1">
    <location>
        <begin position="233"/>
        <end position="264"/>
    </location>
</feature>
<dbReference type="InterPro" id="IPR034627">
    <property type="entry name" value="Irc6"/>
</dbReference>
<feature type="region of interest" description="Disordered" evidence="1">
    <location>
        <begin position="287"/>
        <end position="313"/>
    </location>
</feature>
<feature type="region of interest" description="Disordered" evidence="1">
    <location>
        <begin position="31"/>
        <end position="65"/>
    </location>
</feature>
<dbReference type="PANTHER" id="PTHR28043">
    <property type="entry name" value="INCREASED RECOMBINATION CENTERS PROTEIN 6"/>
    <property type="match status" value="1"/>
</dbReference>
<feature type="region of interest" description="Disordered" evidence="1">
    <location>
        <begin position="128"/>
        <end position="152"/>
    </location>
</feature>
<proteinExistence type="predicted"/>
<dbReference type="EMBL" id="JAUIQD010000002">
    <property type="protein sequence ID" value="KAK3358930.1"/>
    <property type="molecule type" value="Genomic_DNA"/>
</dbReference>
<feature type="compositionally biased region" description="Basic and acidic residues" evidence="1">
    <location>
        <begin position="290"/>
        <end position="304"/>
    </location>
</feature>
<dbReference type="Gene3D" id="3.40.50.11960">
    <property type="match status" value="1"/>
</dbReference>
<evidence type="ECO:0008006" key="4">
    <source>
        <dbReference type="Google" id="ProtNLM"/>
    </source>
</evidence>
<evidence type="ECO:0000313" key="2">
    <source>
        <dbReference type="EMBL" id="KAK3358930.1"/>
    </source>
</evidence>
<sequence>MQAEKMEISNPRRILAVSLVDSTEHLSNVINDLTGTHPSPVPIPPASPSSSETPQQSTTTTTATTLAGTTHHLALTTPYYTTTIPIWLDLVTSPSEWATTFLTPEAKEVLDALGGILVVVSLPPAGGAPGSVSGPTSGLGSGAGDGEGEGGVDSKGLISQIGRVLRAQLGGWEWDGVALVVGVGEAVDEVLDEWEDVCAEWGMEFVYHGGGGEGRNEFGERMGIARALEALQANDWAGDGGEERGGEGEMGEEDGEFNPENLGFGYDGEDFEGLRKAIWSSGGLDGEELLDFKGPEAGKSGGKEGEEDEELDDEEIQKLERMMLKLQAVRDISAGMPEEQRKRLAKQAVGEVMKEL</sequence>
<accession>A0AAJ0HPQ8</accession>
<dbReference type="AlphaFoldDB" id="A0AAJ0HPQ8"/>
<evidence type="ECO:0000256" key="1">
    <source>
        <dbReference type="SAM" id="MobiDB-lite"/>
    </source>
</evidence>
<dbReference type="GO" id="GO:0016192">
    <property type="term" value="P:vesicle-mediated transport"/>
    <property type="evidence" value="ECO:0007669"/>
    <property type="project" value="InterPro"/>
</dbReference>
<dbReference type="Pfam" id="PF10199">
    <property type="entry name" value="Adaptin_binding"/>
    <property type="match status" value="1"/>
</dbReference>
<reference evidence="2" key="1">
    <citation type="journal article" date="2023" name="Mol. Phylogenet. Evol.">
        <title>Genome-scale phylogeny and comparative genomics of the fungal order Sordariales.</title>
        <authorList>
            <person name="Hensen N."/>
            <person name="Bonometti L."/>
            <person name="Westerberg I."/>
            <person name="Brannstrom I.O."/>
            <person name="Guillou S."/>
            <person name="Cros-Aarteil S."/>
            <person name="Calhoun S."/>
            <person name="Haridas S."/>
            <person name="Kuo A."/>
            <person name="Mondo S."/>
            <person name="Pangilinan J."/>
            <person name="Riley R."/>
            <person name="LaButti K."/>
            <person name="Andreopoulos B."/>
            <person name="Lipzen A."/>
            <person name="Chen C."/>
            <person name="Yan M."/>
            <person name="Daum C."/>
            <person name="Ng V."/>
            <person name="Clum A."/>
            <person name="Steindorff A."/>
            <person name="Ohm R.A."/>
            <person name="Martin F."/>
            <person name="Silar P."/>
            <person name="Natvig D.O."/>
            <person name="Lalanne C."/>
            <person name="Gautier V."/>
            <person name="Ament-Velasquez S.L."/>
            <person name="Kruys A."/>
            <person name="Hutchinson M.I."/>
            <person name="Powell A.J."/>
            <person name="Barry K."/>
            <person name="Miller A.N."/>
            <person name="Grigoriev I.V."/>
            <person name="Debuchy R."/>
            <person name="Gladieux P."/>
            <person name="Hiltunen Thoren M."/>
            <person name="Johannesson H."/>
        </authorList>
    </citation>
    <scope>NUCLEOTIDE SEQUENCE</scope>
    <source>
        <strain evidence="2">CBS 955.72</strain>
    </source>
</reference>
<feature type="compositionally biased region" description="Gly residues" evidence="1">
    <location>
        <begin position="137"/>
        <end position="152"/>
    </location>
</feature>
<name>A0AAJ0HPQ8_9PEZI</name>
<feature type="compositionally biased region" description="Low complexity" evidence="1">
    <location>
        <begin position="48"/>
        <end position="65"/>
    </location>
</feature>
<dbReference type="GO" id="GO:0030674">
    <property type="term" value="F:protein-macromolecule adaptor activity"/>
    <property type="evidence" value="ECO:0007669"/>
    <property type="project" value="TreeGrafter"/>
</dbReference>
<organism evidence="2 3">
    <name type="scientific">Lasiosphaeria hispida</name>
    <dbReference type="NCBI Taxonomy" id="260671"/>
    <lineage>
        <taxon>Eukaryota</taxon>
        <taxon>Fungi</taxon>
        <taxon>Dikarya</taxon>
        <taxon>Ascomycota</taxon>
        <taxon>Pezizomycotina</taxon>
        <taxon>Sordariomycetes</taxon>
        <taxon>Sordariomycetidae</taxon>
        <taxon>Sordariales</taxon>
        <taxon>Lasiosphaeriaceae</taxon>
        <taxon>Lasiosphaeria</taxon>
    </lineage>
</organism>
<protein>
    <recommendedName>
        <fullName evidence="4">Alpha and gamma adaptin binding protein p34</fullName>
    </recommendedName>
</protein>